<geneLocation type="plasmid" evidence="1 2">
    <name>pHALXA03</name>
</geneLocation>
<dbReference type="RefSeq" id="WP_013876014.1">
    <property type="nucleotide sequence ID" value="NC_015659.1"/>
</dbReference>
<evidence type="ECO:0008006" key="3">
    <source>
        <dbReference type="Google" id="ProtNLM"/>
    </source>
</evidence>
<dbReference type="AlphaFoldDB" id="F8DEN9"/>
<reference evidence="2" key="1">
    <citation type="journal article" date="2012" name="Stand. Genomic Sci.">
        <title>Complete genome sequence of Halopiger xanaduensis type strain (SH-6(T)).</title>
        <authorList>
            <person name="Anderson I."/>
            <person name="Tindall B.J."/>
            <person name="Rohde M."/>
            <person name="Lucas S."/>
            <person name="Han J."/>
            <person name="Lapidus A."/>
            <person name="Cheng J.F."/>
            <person name="Goodwin L."/>
            <person name="Pitluck S."/>
            <person name="Peters L."/>
            <person name="Pati A."/>
            <person name="Mikhailova N."/>
            <person name="Pagani I."/>
            <person name="Teshima H."/>
            <person name="Han C."/>
            <person name="Tapia R."/>
            <person name="Land M."/>
            <person name="Woyke T."/>
            <person name="Klenk H.P."/>
            <person name="Kyrpides N."/>
            <person name="Ivanova N."/>
        </authorList>
    </citation>
    <scope>NUCLEOTIDE SEQUENCE [LARGE SCALE GENOMIC DNA]</scope>
    <source>
        <strain evidence="2">DSM 18323 / JCM 14033 / SH-6</strain>
        <plasmid evidence="2">Plasmid pHALXA03</plasmid>
    </source>
</reference>
<dbReference type="Proteomes" id="UP000006794">
    <property type="component" value="Plasmid pHALXA03"/>
</dbReference>
<dbReference type="HOGENOM" id="CLU_3094069_0_0_2"/>
<accession>F8DEN9</accession>
<evidence type="ECO:0000313" key="1">
    <source>
        <dbReference type="EMBL" id="AEH39476.1"/>
    </source>
</evidence>
<sequence>MNTSGYQWNVQINVGGTTFTGPGMETKRQAEAIKNLVEGKDDVQKAKVIKQ</sequence>
<protein>
    <recommendedName>
        <fullName evidence="3">BON domain-containing protein</fullName>
    </recommendedName>
</protein>
<keyword evidence="2" id="KW-1185">Reference proteome</keyword>
<organism evidence="1 2">
    <name type="scientific">Halopiger xanaduensis (strain DSM 18323 / JCM 14033 / SH-6)</name>
    <dbReference type="NCBI Taxonomy" id="797210"/>
    <lineage>
        <taxon>Archaea</taxon>
        <taxon>Methanobacteriati</taxon>
        <taxon>Methanobacteriota</taxon>
        <taxon>Stenosarchaea group</taxon>
        <taxon>Halobacteria</taxon>
        <taxon>Halobacteriales</taxon>
        <taxon>Natrialbaceae</taxon>
        <taxon>Halopiger</taxon>
    </lineage>
</organism>
<proteinExistence type="predicted"/>
<gene>
    <name evidence="1" type="ordered locus">Halxa_0236</name>
</gene>
<name>F8DEN9_HALXS</name>
<keyword evidence="1" id="KW-0614">Plasmid</keyword>
<dbReference type="GeneID" id="55564044"/>
<evidence type="ECO:0000313" key="2">
    <source>
        <dbReference type="Proteomes" id="UP000006794"/>
    </source>
</evidence>
<dbReference type="KEGG" id="hxa:Halxa_0236"/>
<dbReference type="EMBL" id="CP002842">
    <property type="protein sequence ID" value="AEH39476.1"/>
    <property type="molecule type" value="Genomic_DNA"/>
</dbReference>